<dbReference type="GO" id="GO:0005576">
    <property type="term" value="C:extracellular region"/>
    <property type="evidence" value="ECO:0007669"/>
    <property type="project" value="InterPro"/>
</dbReference>
<dbReference type="GO" id="GO:0042742">
    <property type="term" value="P:defense response to bacterium"/>
    <property type="evidence" value="ECO:0007669"/>
    <property type="project" value="InterPro"/>
</dbReference>
<dbReference type="EMBL" id="ODYU01012063">
    <property type="protein sequence ID" value="SOQ58166.1"/>
    <property type="molecule type" value="Genomic_DNA"/>
</dbReference>
<keyword evidence="1" id="KW-0732">Signal</keyword>
<dbReference type="Gene3D" id="1.20.5.750">
    <property type="entry name" value="Moricin domain"/>
    <property type="match status" value="1"/>
</dbReference>
<sequence>MKLFASFVVLLAVLALLISVIEANPKVKAGSVAKNGLRAINAAGNVHDAYKAVKNRKNQG</sequence>
<reference evidence="2" key="1">
    <citation type="submission" date="2016-07" db="EMBL/GenBank/DDBJ databases">
        <authorList>
            <person name="Bretaudeau A."/>
        </authorList>
    </citation>
    <scope>NUCLEOTIDE SEQUENCE</scope>
    <source>
        <strain evidence="2">Rice</strain>
        <tissue evidence="2">Whole body</tissue>
    </source>
</reference>
<accession>A0A2H1WYX0</accession>
<organism evidence="2">
    <name type="scientific">Spodoptera frugiperda</name>
    <name type="common">Fall armyworm</name>
    <dbReference type="NCBI Taxonomy" id="7108"/>
    <lineage>
        <taxon>Eukaryota</taxon>
        <taxon>Metazoa</taxon>
        <taxon>Ecdysozoa</taxon>
        <taxon>Arthropoda</taxon>
        <taxon>Hexapoda</taxon>
        <taxon>Insecta</taxon>
        <taxon>Pterygota</taxon>
        <taxon>Neoptera</taxon>
        <taxon>Endopterygota</taxon>
        <taxon>Lepidoptera</taxon>
        <taxon>Glossata</taxon>
        <taxon>Ditrysia</taxon>
        <taxon>Noctuoidea</taxon>
        <taxon>Noctuidae</taxon>
        <taxon>Amphipyrinae</taxon>
        <taxon>Spodoptera</taxon>
    </lineage>
</organism>
<dbReference type="InterPro" id="IPR009456">
    <property type="entry name" value="Moricin_fam"/>
</dbReference>
<dbReference type="Pfam" id="PF06451">
    <property type="entry name" value="Moricin"/>
    <property type="match status" value="1"/>
</dbReference>
<protein>
    <submittedName>
        <fullName evidence="2">SFRICE_034228</fullName>
    </submittedName>
</protein>
<dbReference type="InterPro" id="IPR037043">
    <property type="entry name" value="Moricin_sf"/>
</dbReference>
<feature type="signal peptide" evidence="1">
    <location>
        <begin position="1"/>
        <end position="23"/>
    </location>
</feature>
<dbReference type="AlphaFoldDB" id="A0A2H1WYX0"/>
<feature type="chain" id="PRO_5013957522" evidence="1">
    <location>
        <begin position="24"/>
        <end position="60"/>
    </location>
</feature>
<name>A0A2H1WYX0_SPOFR</name>
<evidence type="ECO:0000313" key="2">
    <source>
        <dbReference type="EMBL" id="SOQ58166.1"/>
    </source>
</evidence>
<proteinExistence type="predicted"/>
<evidence type="ECO:0000256" key="1">
    <source>
        <dbReference type="SAM" id="SignalP"/>
    </source>
</evidence>
<gene>
    <name evidence="2" type="ORF">SFRICE_034228</name>
</gene>